<evidence type="ECO:0000313" key="2">
    <source>
        <dbReference type="EMBL" id="KJA16909.1"/>
    </source>
</evidence>
<accession>A0A0D2NCT7</accession>
<feature type="compositionally biased region" description="Polar residues" evidence="1">
    <location>
        <begin position="66"/>
        <end position="88"/>
    </location>
</feature>
<keyword evidence="3" id="KW-1185">Reference proteome</keyword>
<feature type="compositionally biased region" description="Polar residues" evidence="1">
    <location>
        <begin position="31"/>
        <end position="44"/>
    </location>
</feature>
<dbReference type="AlphaFoldDB" id="A0A0D2NCT7"/>
<gene>
    <name evidence="2" type="ORF">HYPSUDRAFT_46945</name>
</gene>
<evidence type="ECO:0000313" key="3">
    <source>
        <dbReference type="Proteomes" id="UP000054270"/>
    </source>
</evidence>
<sequence>MGRLARGASRDRILIARCVAKHAARPGRGTIRQQRACSSHNKAPQNKRTRRRYSPAATRPRRALRSVQTLHSSVLRTSSYVHCQSAYQGDSPEDPPPPPSTPSRPI</sequence>
<name>A0A0D2NCT7_HYPSF</name>
<feature type="compositionally biased region" description="Basic residues" evidence="1">
    <location>
        <begin position="45"/>
        <end position="64"/>
    </location>
</feature>
<protein>
    <submittedName>
        <fullName evidence="2">Uncharacterized protein</fullName>
    </submittedName>
</protein>
<dbReference type="Proteomes" id="UP000054270">
    <property type="component" value="Unassembled WGS sequence"/>
</dbReference>
<dbReference type="EMBL" id="KN817613">
    <property type="protein sequence ID" value="KJA16909.1"/>
    <property type="molecule type" value="Genomic_DNA"/>
</dbReference>
<proteinExistence type="predicted"/>
<organism evidence="2 3">
    <name type="scientific">Hypholoma sublateritium (strain FD-334 SS-4)</name>
    <dbReference type="NCBI Taxonomy" id="945553"/>
    <lineage>
        <taxon>Eukaryota</taxon>
        <taxon>Fungi</taxon>
        <taxon>Dikarya</taxon>
        <taxon>Basidiomycota</taxon>
        <taxon>Agaricomycotina</taxon>
        <taxon>Agaricomycetes</taxon>
        <taxon>Agaricomycetidae</taxon>
        <taxon>Agaricales</taxon>
        <taxon>Agaricineae</taxon>
        <taxon>Strophariaceae</taxon>
        <taxon>Hypholoma</taxon>
    </lineage>
</organism>
<feature type="region of interest" description="Disordered" evidence="1">
    <location>
        <begin position="23"/>
        <end position="106"/>
    </location>
</feature>
<feature type="compositionally biased region" description="Pro residues" evidence="1">
    <location>
        <begin position="94"/>
        <end position="106"/>
    </location>
</feature>
<evidence type="ECO:0000256" key="1">
    <source>
        <dbReference type="SAM" id="MobiDB-lite"/>
    </source>
</evidence>
<reference evidence="3" key="1">
    <citation type="submission" date="2014-04" db="EMBL/GenBank/DDBJ databases">
        <title>Evolutionary Origins and Diversification of the Mycorrhizal Mutualists.</title>
        <authorList>
            <consortium name="DOE Joint Genome Institute"/>
            <consortium name="Mycorrhizal Genomics Consortium"/>
            <person name="Kohler A."/>
            <person name="Kuo A."/>
            <person name="Nagy L.G."/>
            <person name="Floudas D."/>
            <person name="Copeland A."/>
            <person name="Barry K.W."/>
            <person name="Cichocki N."/>
            <person name="Veneault-Fourrey C."/>
            <person name="LaButti K."/>
            <person name="Lindquist E.A."/>
            <person name="Lipzen A."/>
            <person name="Lundell T."/>
            <person name="Morin E."/>
            <person name="Murat C."/>
            <person name="Riley R."/>
            <person name="Ohm R."/>
            <person name="Sun H."/>
            <person name="Tunlid A."/>
            <person name="Henrissat B."/>
            <person name="Grigoriev I.V."/>
            <person name="Hibbett D.S."/>
            <person name="Martin F."/>
        </authorList>
    </citation>
    <scope>NUCLEOTIDE SEQUENCE [LARGE SCALE GENOMIC DNA]</scope>
    <source>
        <strain evidence="3">FD-334 SS-4</strain>
    </source>
</reference>